<name>A0A7H1PUY6_9ACTN</name>
<protein>
    <submittedName>
        <fullName evidence="1">Uncharacterized protein</fullName>
    </submittedName>
</protein>
<dbReference type="GeneID" id="91461152"/>
<gene>
    <name evidence="1" type="ORF">HEP81_01537</name>
</gene>
<organism evidence="1 2">
    <name type="scientific">Streptomyces griseofuscus</name>
    <dbReference type="NCBI Taxonomy" id="146922"/>
    <lineage>
        <taxon>Bacteria</taxon>
        <taxon>Bacillati</taxon>
        <taxon>Actinomycetota</taxon>
        <taxon>Actinomycetes</taxon>
        <taxon>Kitasatosporales</taxon>
        <taxon>Streptomycetaceae</taxon>
        <taxon>Streptomyces</taxon>
    </lineage>
</organism>
<reference evidence="1 2" key="1">
    <citation type="submission" date="2020-04" db="EMBL/GenBank/DDBJ databases">
        <title>Characterization and engineering of Streptomyces griseofuscus DSM40191 as a potential heterologous host for expression of BGCs.</title>
        <authorList>
            <person name="Gren T."/>
            <person name="Whitford C.M."/>
            <person name="Mohite O.S."/>
            <person name="Joergensen T.S."/>
            <person name="Nielsen J.B."/>
            <person name="Lee S.Y."/>
            <person name="Weber T."/>
        </authorList>
    </citation>
    <scope>NUCLEOTIDE SEQUENCE [LARGE SCALE GENOMIC DNA]</scope>
    <source>
        <strain evidence="1 2">DSM 40191</strain>
    </source>
</reference>
<dbReference type="AlphaFoldDB" id="A0A7H1PUY6"/>
<dbReference type="RefSeq" id="WP_167739910.1">
    <property type="nucleotide sequence ID" value="NZ_CP051006.1"/>
</dbReference>
<proteinExistence type="predicted"/>
<accession>A0A7H1PUY6</accession>
<dbReference type="Proteomes" id="UP000516422">
    <property type="component" value="Chromosome"/>
</dbReference>
<dbReference type="KEGG" id="sgf:HEP81_01537"/>
<evidence type="ECO:0000313" key="1">
    <source>
        <dbReference type="EMBL" id="QNT91866.1"/>
    </source>
</evidence>
<sequence>MVVIALLLPVLLVLMLFGLDALENFLFPQRLREPRKDGGEPRKPL</sequence>
<dbReference type="EMBL" id="CP051006">
    <property type="protein sequence ID" value="QNT91866.1"/>
    <property type="molecule type" value="Genomic_DNA"/>
</dbReference>
<evidence type="ECO:0000313" key="2">
    <source>
        <dbReference type="Proteomes" id="UP000516422"/>
    </source>
</evidence>